<dbReference type="AlphaFoldDB" id="A0A0F8YVS4"/>
<sequence length="93" mass="10920">MKRLPTDREILDDIYERYYETFAGFTEGDGSRSEKIYVPIDIDEIAEEFKIDGDIIFGRLYYHLQKKFGYQRKSGEHVYFFCLDSGGQATVLT</sequence>
<proteinExistence type="predicted"/>
<protein>
    <submittedName>
        <fullName evidence="1">Uncharacterized protein</fullName>
    </submittedName>
</protein>
<reference evidence="1" key="1">
    <citation type="journal article" date="2015" name="Nature">
        <title>Complex archaea that bridge the gap between prokaryotes and eukaryotes.</title>
        <authorList>
            <person name="Spang A."/>
            <person name="Saw J.H."/>
            <person name="Jorgensen S.L."/>
            <person name="Zaremba-Niedzwiedzka K."/>
            <person name="Martijn J."/>
            <person name="Lind A.E."/>
            <person name="van Eijk R."/>
            <person name="Schleper C."/>
            <person name="Guy L."/>
            <person name="Ettema T.J."/>
        </authorList>
    </citation>
    <scope>NUCLEOTIDE SEQUENCE</scope>
</reference>
<evidence type="ECO:0000313" key="1">
    <source>
        <dbReference type="EMBL" id="KKK58189.1"/>
    </source>
</evidence>
<dbReference type="EMBL" id="LAZR01064105">
    <property type="protein sequence ID" value="KKK58189.1"/>
    <property type="molecule type" value="Genomic_DNA"/>
</dbReference>
<feature type="non-terminal residue" evidence="1">
    <location>
        <position position="93"/>
    </location>
</feature>
<organism evidence="1">
    <name type="scientific">marine sediment metagenome</name>
    <dbReference type="NCBI Taxonomy" id="412755"/>
    <lineage>
        <taxon>unclassified sequences</taxon>
        <taxon>metagenomes</taxon>
        <taxon>ecological metagenomes</taxon>
    </lineage>
</organism>
<name>A0A0F8YVS4_9ZZZZ</name>
<gene>
    <name evidence="1" type="ORF">LCGC14_3046950</name>
</gene>
<comment type="caution">
    <text evidence="1">The sequence shown here is derived from an EMBL/GenBank/DDBJ whole genome shotgun (WGS) entry which is preliminary data.</text>
</comment>
<accession>A0A0F8YVS4</accession>